<evidence type="ECO:0000313" key="11">
    <source>
        <dbReference type="EMBL" id="PDH42160.1"/>
    </source>
</evidence>
<comment type="subcellular location">
    <subcellularLocation>
        <location evidence="9">Cytoplasm</location>
    </subcellularLocation>
</comment>
<dbReference type="Gene3D" id="3.40.50.300">
    <property type="entry name" value="P-loop containing nucleotide triphosphate hydrolases"/>
    <property type="match status" value="1"/>
</dbReference>
<sequence>MPGDLFVVAAPSGAGKTSLVRALIERHPEVGVTISHTTRTPRAHEVDGVNYHFVSPTAFSAMNDAGEFLESAVVFGNRYGTSRAEVERILGTGHHIVLEIDWQGAAQVCTLRPDAISVFILPPSREVLLRRLTGRGQDSQESIEKRSAAAVEEMSHCSDFNYVVVNDDFDVALDTLAAIVIDRDPRLKREAQIAQLTPLLDQLLDPMG</sequence>
<evidence type="ECO:0000256" key="6">
    <source>
        <dbReference type="ARBA" id="ARBA00022777"/>
    </source>
</evidence>
<dbReference type="FunFam" id="3.30.63.10:FF:000002">
    <property type="entry name" value="Guanylate kinase 1"/>
    <property type="match status" value="1"/>
</dbReference>
<accession>A0A2A5X042</accession>
<dbReference type="PANTHER" id="PTHR23117">
    <property type="entry name" value="GUANYLATE KINASE-RELATED"/>
    <property type="match status" value="1"/>
</dbReference>
<protein>
    <recommendedName>
        <fullName evidence="3 9">Guanylate kinase</fullName>
        <ecNumber evidence="2 9">2.7.4.8</ecNumber>
    </recommendedName>
    <alternativeName>
        <fullName evidence="8 9">GMP kinase</fullName>
    </alternativeName>
</protein>
<dbReference type="Gene3D" id="3.30.63.10">
    <property type="entry name" value="Guanylate Kinase phosphate binding domain"/>
    <property type="match status" value="1"/>
</dbReference>
<dbReference type="Pfam" id="PF00625">
    <property type="entry name" value="Guanylate_kin"/>
    <property type="match status" value="1"/>
</dbReference>
<dbReference type="EMBL" id="NTKD01000001">
    <property type="protein sequence ID" value="PDH42160.1"/>
    <property type="molecule type" value="Genomic_DNA"/>
</dbReference>
<dbReference type="PANTHER" id="PTHR23117:SF13">
    <property type="entry name" value="GUANYLATE KINASE"/>
    <property type="match status" value="1"/>
</dbReference>
<dbReference type="AlphaFoldDB" id="A0A2A5X042"/>
<keyword evidence="7 9" id="KW-0067">ATP-binding</keyword>
<dbReference type="InterPro" id="IPR008145">
    <property type="entry name" value="GK/Ca_channel_bsu"/>
</dbReference>
<dbReference type="InterPro" id="IPR020590">
    <property type="entry name" value="Guanylate_kinase_CS"/>
</dbReference>
<dbReference type="GO" id="GO:0004385">
    <property type="term" value="F:GMP kinase activity"/>
    <property type="evidence" value="ECO:0007669"/>
    <property type="project" value="UniProtKB-UniRule"/>
</dbReference>
<dbReference type="NCBIfam" id="TIGR03263">
    <property type="entry name" value="guanyl_kin"/>
    <property type="match status" value="1"/>
</dbReference>
<dbReference type="PROSITE" id="PS50052">
    <property type="entry name" value="GUANYLATE_KINASE_2"/>
    <property type="match status" value="1"/>
</dbReference>
<evidence type="ECO:0000259" key="10">
    <source>
        <dbReference type="PROSITE" id="PS50052"/>
    </source>
</evidence>
<feature type="binding site" evidence="9">
    <location>
        <begin position="10"/>
        <end position="17"/>
    </location>
    <ligand>
        <name>ATP</name>
        <dbReference type="ChEBI" id="CHEBI:30616"/>
    </ligand>
</feature>
<keyword evidence="9" id="KW-0963">Cytoplasm</keyword>
<dbReference type="EC" id="2.7.4.8" evidence="2 9"/>
<evidence type="ECO:0000256" key="4">
    <source>
        <dbReference type="ARBA" id="ARBA00022679"/>
    </source>
</evidence>
<evidence type="ECO:0000256" key="1">
    <source>
        <dbReference type="ARBA" id="ARBA00005790"/>
    </source>
</evidence>
<evidence type="ECO:0000256" key="8">
    <source>
        <dbReference type="ARBA" id="ARBA00030128"/>
    </source>
</evidence>
<keyword evidence="4 9" id="KW-0808">Transferase</keyword>
<feature type="domain" description="Guanylate kinase-like" evidence="10">
    <location>
        <begin position="3"/>
        <end position="181"/>
    </location>
</feature>
<dbReference type="PROSITE" id="PS00856">
    <property type="entry name" value="GUANYLATE_KINASE_1"/>
    <property type="match status" value="1"/>
</dbReference>
<dbReference type="GO" id="GO:0005829">
    <property type="term" value="C:cytosol"/>
    <property type="evidence" value="ECO:0007669"/>
    <property type="project" value="TreeGrafter"/>
</dbReference>
<name>A0A2A5X042_9GAMM</name>
<keyword evidence="6 9" id="KW-0418">Kinase</keyword>
<dbReference type="InterPro" id="IPR008144">
    <property type="entry name" value="Guanylate_kin-like_dom"/>
</dbReference>
<organism evidence="11 12">
    <name type="scientific">OM182 bacterium MED-G24</name>
    <dbReference type="NCBI Taxonomy" id="1986255"/>
    <lineage>
        <taxon>Bacteria</taxon>
        <taxon>Pseudomonadati</taxon>
        <taxon>Pseudomonadota</taxon>
        <taxon>Gammaproteobacteria</taxon>
        <taxon>OMG group</taxon>
        <taxon>OM182 clade</taxon>
    </lineage>
</organism>
<dbReference type="HAMAP" id="MF_00328">
    <property type="entry name" value="Guanylate_kinase"/>
    <property type="match status" value="1"/>
</dbReference>
<dbReference type="Proteomes" id="UP000219327">
    <property type="component" value="Unassembled WGS sequence"/>
</dbReference>
<evidence type="ECO:0000256" key="9">
    <source>
        <dbReference type="HAMAP-Rule" id="MF_00328"/>
    </source>
</evidence>
<gene>
    <name evidence="9" type="primary">gmk</name>
    <name evidence="11" type="ORF">CNE99_00110</name>
</gene>
<comment type="similarity">
    <text evidence="1 9">Belongs to the guanylate kinase family.</text>
</comment>
<proteinExistence type="inferred from homology"/>
<keyword evidence="5 9" id="KW-0547">Nucleotide-binding</keyword>
<comment type="catalytic activity">
    <reaction evidence="9">
        <text>GMP + ATP = GDP + ADP</text>
        <dbReference type="Rhea" id="RHEA:20780"/>
        <dbReference type="ChEBI" id="CHEBI:30616"/>
        <dbReference type="ChEBI" id="CHEBI:58115"/>
        <dbReference type="ChEBI" id="CHEBI:58189"/>
        <dbReference type="ChEBI" id="CHEBI:456216"/>
        <dbReference type="EC" id="2.7.4.8"/>
    </reaction>
</comment>
<dbReference type="GO" id="GO:0005524">
    <property type="term" value="F:ATP binding"/>
    <property type="evidence" value="ECO:0007669"/>
    <property type="project" value="UniProtKB-UniRule"/>
</dbReference>
<dbReference type="InterPro" id="IPR027417">
    <property type="entry name" value="P-loop_NTPase"/>
</dbReference>
<dbReference type="InterPro" id="IPR017665">
    <property type="entry name" value="Guanylate_kinase"/>
</dbReference>
<evidence type="ECO:0000256" key="5">
    <source>
        <dbReference type="ARBA" id="ARBA00022741"/>
    </source>
</evidence>
<comment type="caution">
    <text evidence="11">The sequence shown here is derived from an EMBL/GenBank/DDBJ whole genome shotgun (WGS) entry which is preliminary data.</text>
</comment>
<evidence type="ECO:0000256" key="2">
    <source>
        <dbReference type="ARBA" id="ARBA00012961"/>
    </source>
</evidence>
<dbReference type="CDD" id="cd00071">
    <property type="entry name" value="GMPK"/>
    <property type="match status" value="1"/>
</dbReference>
<evidence type="ECO:0000313" key="12">
    <source>
        <dbReference type="Proteomes" id="UP000219327"/>
    </source>
</evidence>
<evidence type="ECO:0000256" key="7">
    <source>
        <dbReference type="ARBA" id="ARBA00022840"/>
    </source>
</evidence>
<comment type="function">
    <text evidence="9">Essential for recycling GMP and indirectly, cGMP.</text>
</comment>
<reference evidence="11 12" key="1">
    <citation type="submission" date="2017-08" db="EMBL/GenBank/DDBJ databases">
        <title>Fine stratification of microbial communities through a metagenomic profile of the photic zone.</title>
        <authorList>
            <person name="Haro-Moreno J.M."/>
            <person name="Lopez-Perez M."/>
            <person name="De La Torre J."/>
            <person name="Picazo A."/>
            <person name="Camacho A."/>
            <person name="Rodriguez-Valera F."/>
        </authorList>
    </citation>
    <scope>NUCLEOTIDE SEQUENCE [LARGE SCALE GENOMIC DNA]</scope>
    <source>
        <strain evidence="11">MED-G24</strain>
    </source>
</reference>
<evidence type="ECO:0000256" key="3">
    <source>
        <dbReference type="ARBA" id="ARBA00016296"/>
    </source>
</evidence>
<dbReference type="SUPFAM" id="SSF52540">
    <property type="entry name" value="P-loop containing nucleoside triphosphate hydrolases"/>
    <property type="match status" value="1"/>
</dbReference>
<dbReference type="SMART" id="SM00072">
    <property type="entry name" value="GuKc"/>
    <property type="match status" value="1"/>
</dbReference>